<keyword evidence="1" id="KW-0472">Membrane</keyword>
<evidence type="ECO:0000313" key="2">
    <source>
        <dbReference type="EMBL" id="WAL62230.1"/>
    </source>
</evidence>
<reference evidence="2" key="1">
    <citation type="submission" date="2022-12" db="EMBL/GenBank/DDBJ databases">
        <title>Polyphasic identification of a Novel Hot-Spring Cyanobacterium Ocullathermofonsia sinensis gen nov. sp. nov. and Genomic Insights on its Adaptations to the Thermal Habitat.</title>
        <authorList>
            <person name="Daroch M."/>
            <person name="Tang J."/>
            <person name="Jiang Y."/>
        </authorList>
    </citation>
    <scope>NUCLEOTIDE SEQUENCE</scope>
    <source>
        <strain evidence="2">PKUAC-SCTA174</strain>
    </source>
</reference>
<feature type="transmembrane region" description="Helical" evidence="1">
    <location>
        <begin position="12"/>
        <end position="30"/>
    </location>
</feature>
<gene>
    <name evidence="2" type="ORF">OXH18_09645</name>
</gene>
<name>A0A9E8ZF54_9CYAN</name>
<feature type="transmembrane region" description="Helical" evidence="1">
    <location>
        <begin position="102"/>
        <end position="127"/>
    </location>
</feature>
<feature type="transmembrane region" description="Helical" evidence="1">
    <location>
        <begin position="70"/>
        <end position="90"/>
    </location>
</feature>
<dbReference type="AlphaFoldDB" id="A0A9E8ZF54"/>
<protein>
    <submittedName>
        <fullName evidence="2">Uncharacterized protein</fullName>
    </submittedName>
</protein>
<feature type="transmembrane region" description="Helical" evidence="1">
    <location>
        <begin position="36"/>
        <end position="58"/>
    </location>
</feature>
<accession>A0A9E8ZF54</accession>
<proteinExistence type="predicted"/>
<dbReference type="Proteomes" id="UP001163152">
    <property type="component" value="Chromosome"/>
</dbReference>
<evidence type="ECO:0000313" key="3">
    <source>
        <dbReference type="Proteomes" id="UP001163152"/>
    </source>
</evidence>
<dbReference type="KEGG" id="tsin:OXH18_09645"/>
<organism evidence="2 3">
    <name type="scientific">Thermocoleostomius sinensis A174</name>
    <dbReference type="NCBI Taxonomy" id="2016057"/>
    <lineage>
        <taxon>Bacteria</taxon>
        <taxon>Bacillati</taxon>
        <taxon>Cyanobacteriota</taxon>
        <taxon>Cyanophyceae</taxon>
        <taxon>Oculatellales</taxon>
        <taxon>Oculatellaceae</taxon>
        <taxon>Thermocoleostomius</taxon>
    </lineage>
</organism>
<keyword evidence="3" id="KW-1185">Reference proteome</keyword>
<dbReference type="RefSeq" id="WP_268612418.1">
    <property type="nucleotide sequence ID" value="NZ_CP113797.1"/>
</dbReference>
<keyword evidence="1" id="KW-1133">Transmembrane helix</keyword>
<keyword evidence="1" id="KW-0812">Transmembrane</keyword>
<sequence length="138" mass="16081">MTPTLIGRWQTRILLFAIVGSLVSLPFFLITGNDPIFFIILLYIAGFGLVWDVLYNYLQQFRWDHDWPAALQVLAALWEGIFFAIVYKLVPLPGVERQAPLWLFALHYGLAWLAIFIASQSIMRVIFPRWRFHGGQWL</sequence>
<dbReference type="EMBL" id="CP113797">
    <property type="protein sequence ID" value="WAL62230.1"/>
    <property type="molecule type" value="Genomic_DNA"/>
</dbReference>
<evidence type="ECO:0000256" key="1">
    <source>
        <dbReference type="SAM" id="Phobius"/>
    </source>
</evidence>